<feature type="region of interest" description="Disordered" evidence="1">
    <location>
        <begin position="191"/>
        <end position="210"/>
    </location>
</feature>
<evidence type="ECO:0000313" key="3">
    <source>
        <dbReference type="Proteomes" id="UP000887458"/>
    </source>
</evidence>
<keyword evidence="3" id="KW-1185">Reference proteome</keyword>
<gene>
    <name evidence="2" type="ORF">DERP_005400</name>
</gene>
<feature type="compositionally biased region" description="Low complexity" evidence="1">
    <location>
        <begin position="199"/>
        <end position="209"/>
    </location>
</feature>
<protein>
    <submittedName>
        <fullName evidence="2">Uncharacterized protein</fullName>
    </submittedName>
</protein>
<organism evidence="2 3">
    <name type="scientific">Dermatophagoides pteronyssinus</name>
    <name type="common">European house dust mite</name>
    <dbReference type="NCBI Taxonomy" id="6956"/>
    <lineage>
        <taxon>Eukaryota</taxon>
        <taxon>Metazoa</taxon>
        <taxon>Ecdysozoa</taxon>
        <taxon>Arthropoda</taxon>
        <taxon>Chelicerata</taxon>
        <taxon>Arachnida</taxon>
        <taxon>Acari</taxon>
        <taxon>Acariformes</taxon>
        <taxon>Sarcoptiformes</taxon>
        <taxon>Astigmata</taxon>
        <taxon>Psoroptidia</taxon>
        <taxon>Analgoidea</taxon>
        <taxon>Pyroglyphidae</taxon>
        <taxon>Dermatophagoidinae</taxon>
        <taxon>Dermatophagoides</taxon>
    </lineage>
</organism>
<dbReference type="EMBL" id="NJHN03000031">
    <property type="protein sequence ID" value="KAH9423818.1"/>
    <property type="molecule type" value="Genomic_DNA"/>
</dbReference>
<evidence type="ECO:0000256" key="1">
    <source>
        <dbReference type="SAM" id="MobiDB-lite"/>
    </source>
</evidence>
<feature type="compositionally biased region" description="Low complexity" evidence="1">
    <location>
        <begin position="149"/>
        <end position="159"/>
    </location>
</feature>
<evidence type="ECO:0000313" key="2">
    <source>
        <dbReference type="EMBL" id="KAH9423818.1"/>
    </source>
</evidence>
<feature type="compositionally biased region" description="Polar residues" evidence="1">
    <location>
        <begin position="160"/>
        <end position="169"/>
    </location>
</feature>
<proteinExistence type="predicted"/>
<dbReference type="Proteomes" id="UP000887458">
    <property type="component" value="Unassembled WGS sequence"/>
</dbReference>
<feature type="region of interest" description="Disordered" evidence="1">
    <location>
        <begin position="149"/>
        <end position="175"/>
    </location>
</feature>
<name>A0ABQ8JMH4_DERPT</name>
<accession>A0ABQ8JMH4</accession>
<comment type="caution">
    <text evidence="2">The sequence shown here is derived from an EMBL/GenBank/DDBJ whole genome shotgun (WGS) entry which is preliminary data.</text>
</comment>
<sequence length="270" mass="32391">MSNDVKDNRIDETIVQVPEPKIFFRKNFQERLTILKPLYLYTLIEYLELLDDYRQKNPMNDCLKQIDNVDDNNGKSLDNDDNNQTFQEKIQNVFDHQQLNNNNDNNHSYRKHLIENVHFDNDEQIDQLMEMIDERLERIQLMAILHDQNGNQQQQPQQQHFSSVQRPSKQQQQQQKIFKNEVIDLTTYQHNDNEDEPKSLNNSKPSSSSFVQLDGHILPLPEEFCQMEINQQNRLLESLPKEIRQKYSRLCSKHLSYVFLQFFSKFLKEF</sequence>
<reference evidence="2 3" key="1">
    <citation type="journal article" date="2018" name="J. Allergy Clin. Immunol.">
        <title>High-quality assembly of Dermatophagoides pteronyssinus genome and transcriptome reveals a wide range of novel allergens.</title>
        <authorList>
            <person name="Liu X.Y."/>
            <person name="Yang K.Y."/>
            <person name="Wang M.Q."/>
            <person name="Kwok J.S."/>
            <person name="Zeng X."/>
            <person name="Yang Z."/>
            <person name="Xiao X.J."/>
            <person name="Lau C.P."/>
            <person name="Li Y."/>
            <person name="Huang Z.M."/>
            <person name="Ba J.G."/>
            <person name="Yim A.K."/>
            <person name="Ouyang C.Y."/>
            <person name="Ngai S.M."/>
            <person name="Chan T.F."/>
            <person name="Leung E.L."/>
            <person name="Liu L."/>
            <person name="Liu Z.G."/>
            <person name="Tsui S.K."/>
        </authorList>
    </citation>
    <scope>NUCLEOTIDE SEQUENCE [LARGE SCALE GENOMIC DNA]</scope>
    <source>
        <strain evidence="2">Derp</strain>
    </source>
</reference>
<reference evidence="2 3" key="2">
    <citation type="journal article" date="2022" name="Mol. Biol. Evol.">
        <title>Comparative Genomics Reveals Insights into the Divergent Evolution of Astigmatic Mites and Household Pest Adaptations.</title>
        <authorList>
            <person name="Xiong Q."/>
            <person name="Wan A.T."/>
            <person name="Liu X."/>
            <person name="Fung C.S."/>
            <person name="Xiao X."/>
            <person name="Malainual N."/>
            <person name="Hou J."/>
            <person name="Wang L."/>
            <person name="Wang M."/>
            <person name="Yang K.Y."/>
            <person name="Cui Y."/>
            <person name="Leung E.L."/>
            <person name="Nong W."/>
            <person name="Shin S.K."/>
            <person name="Au S.W."/>
            <person name="Jeong K.Y."/>
            <person name="Chew F.T."/>
            <person name="Hui J.H."/>
            <person name="Leung T.F."/>
            <person name="Tungtrongchitr A."/>
            <person name="Zhong N."/>
            <person name="Liu Z."/>
            <person name="Tsui S.K."/>
        </authorList>
    </citation>
    <scope>NUCLEOTIDE SEQUENCE [LARGE SCALE GENOMIC DNA]</scope>
    <source>
        <strain evidence="2">Derp</strain>
    </source>
</reference>